<feature type="domain" description="Peptidase M24" evidence="2">
    <location>
        <begin position="212"/>
        <end position="412"/>
    </location>
</feature>
<name>A0ABV7X837_9SPHN</name>
<accession>A0ABV7X837</accession>
<dbReference type="Pfam" id="PF00557">
    <property type="entry name" value="Peptidase_M24"/>
    <property type="match status" value="1"/>
</dbReference>
<evidence type="ECO:0000259" key="2">
    <source>
        <dbReference type="Pfam" id="PF00557"/>
    </source>
</evidence>
<sequence>MKALLFAAGLALGTAAVAQGNFRDTEVDHPAAPPILPLKDQAKLRDAWLAERLETVVPSLMRERGVDMWVMVAREYLEDPVVATMLNATSMHARRRTILVFYDPGAGKPVERLTVSRYGLGNLFTGSWEPEKQPDQWVRLGEIIAARDPKRIAINVSPLTAFGDGLTKSQHDGLLAAMPEKYRARTVPANELAIGWLETRIPAEMAVYPDIVRIAHSIIGEAFSDKVITPGKTTAGDVVWWMRERVAGLKLDTWFQPSVAIFRQGEKAELSGDAVIQPGDMLWTDFGIMYLGLATDTQHLGYVLKPGETDAPAGLKAGLAANNKVQDALTSSYRTGLSGNEMLAAARAKVAAQGLNATIYSHPIGYHGHAAGAAIGFWDDQKPSERGEHKLRPNTAWSIELQATHAVPEWGGQSVSFRSEEDGFFDGTRLRYLDGRRTAFHLIGGKR</sequence>
<dbReference type="EMBL" id="JBHRXV010000004">
    <property type="protein sequence ID" value="MFC3712182.1"/>
    <property type="molecule type" value="Genomic_DNA"/>
</dbReference>
<dbReference type="Proteomes" id="UP001595615">
    <property type="component" value="Unassembled WGS sequence"/>
</dbReference>
<comment type="caution">
    <text evidence="3">The sequence shown here is derived from an EMBL/GenBank/DDBJ whole genome shotgun (WGS) entry which is preliminary data.</text>
</comment>
<dbReference type="SUPFAM" id="SSF55920">
    <property type="entry name" value="Creatinase/aminopeptidase"/>
    <property type="match status" value="1"/>
</dbReference>
<proteinExistence type="predicted"/>
<protein>
    <submittedName>
        <fullName evidence="3">M24 family metallopeptidase</fullName>
    </submittedName>
</protein>
<feature type="signal peptide" evidence="1">
    <location>
        <begin position="1"/>
        <end position="18"/>
    </location>
</feature>
<feature type="chain" id="PRO_5046162989" evidence="1">
    <location>
        <begin position="19"/>
        <end position="447"/>
    </location>
</feature>
<gene>
    <name evidence="3" type="ORF">ACFOMD_06355</name>
</gene>
<dbReference type="InterPro" id="IPR000994">
    <property type="entry name" value="Pept_M24"/>
</dbReference>
<dbReference type="Gene3D" id="3.90.230.10">
    <property type="entry name" value="Creatinase/methionine aminopeptidase superfamily"/>
    <property type="match status" value="1"/>
</dbReference>
<organism evidence="3 4">
    <name type="scientific">Sphingoaurantiacus capsulatus</name>
    <dbReference type="NCBI Taxonomy" id="1771310"/>
    <lineage>
        <taxon>Bacteria</taxon>
        <taxon>Pseudomonadati</taxon>
        <taxon>Pseudomonadota</taxon>
        <taxon>Alphaproteobacteria</taxon>
        <taxon>Sphingomonadales</taxon>
        <taxon>Sphingosinicellaceae</taxon>
        <taxon>Sphingoaurantiacus</taxon>
    </lineage>
</organism>
<dbReference type="RefSeq" id="WP_380858561.1">
    <property type="nucleotide sequence ID" value="NZ_JBHRXV010000004.1"/>
</dbReference>
<keyword evidence="4" id="KW-1185">Reference proteome</keyword>
<evidence type="ECO:0000313" key="4">
    <source>
        <dbReference type="Proteomes" id="UP001595615"/>
    </source>
</evidence>
<evidence type="ECO:0000313" key="3">
    <source>
        <dbReference type="EMBL" id="MFC3712182.1"/>
    </source>
</evidence>
<evidence type="ECO:0000256" key="1">
    <source>
        <dbReference type="SAM" id="SignalP"/>
    </source>
</evidence>
<reference evidence="4" key="1">
    <citation type="journal article" date="2019" name="Int. J. Syst. Evol. Microbiol.">
        <title>The Global Catalogue of Microorganisms (GCM) 10K type strain sequencing project: providing services to taxonomists for standard genome sequencing and annotation.</title>
        <authorList>
            <consortium name="The Broad Institute Genomics Platform"/>
            <consortium name="The Broad Institute Genome Sequencing Center for Infectious Disease"/>
            <person name="Wu L."/>
            <person name="Ma J."/>
        </authorList>
    </citation>
    <scope>NUCLEOTIDE SEQUENCE [LARGE SCALE GENOMIC DNA]</scope>
    <source>
        <strain evidence="4">KCTC 42644</strain>
    </source>
</reference>
<keyword evidence="1" id="KW-0732">Signal</keyword>
<dbReference type="InterPro" id="IPR036005">
    <property type="entry name" value="Creatinase/aminopeptidase-like"/>
</dbReference>